<evidence type="ECO:0000313" key="1">
    <source>
        <dbReference type="EMBL" id="MFC5746599.1"/>
    </source>
</evidence>
<comment type="caution">
    <text evidence="1">The sequence shown here is derived from an EMBL/GenBank/DDBJ whole genome shotgun (WGS) entry which is preliminary data.</text>
</comment>
<organism evidence="1 2">
    <name type="scientific">Actinomadura rugatobispora</name>
    <dbReference type="NCBI Taxonomy" id="1994"/>
    <lineage>
        <taxon>Bacteria</taxon>
        <taxon>Bacillati</taxon>
        <taxon>Actinomycetota</taxon>
        <taxon>Actinomycetes</taxon>
        <taxon>Streptosporangiales</taxon>
        <taxon>Thermomonosporaceae</taxon>
        <taxon>Actinomadura</taxon>
    </lineage>
</organism>
<reference evidence="2" key="1">
    <citation type="journal article" date="2019" name="Int. J. Syst. Evol. Microbiol.">
        <title>The Global Catalogue of Microorganisms (GCM) 10K type strain sequencing project: providing services to taxonomists for standard genome sequencing and annotation.</title>
        <authorList>
            <consortium name="The Broad Institute Genomics Platform"/>
            <consortium name="The Broad Institute Genome Sequencing Center for Infectious Disease"/>
            <person name="Wu L."/>
            <person name="Ma J."/>
        </authorList>
    </citation>
    <scope>NUCLEOTIDE SEQUENCE [LARGE SCALE GENOMIC DNA]</scope>
    <source>
        <strain evidence="2">KCTC 42087</strain>
    </source>
</reference>
<dbReference type="Proteomes" id="UP001596074">
    <property type="component" value="Unassembled WGS sequence"/>
</dbReference>
<evidence type="ECO:0008006" key="3">
    <source>
        <dbReference type="Google" id="ProtNLM"/>
    </source>
</evidence>
<proteinExistence type="predicted"/>
<evidence type="ECO:0000313" key="2">
    <source>
        <dbReference type="Proteomes" id="UP001596074"/>
    </source>
</evidence>
<dbReference type="EMBL" id="JBHSON010000015">
    <property type="protein sequence ID" value="MFC5746599.1"/>
    <property type="molecule type" value="Genomic_DNA"/>
</dbReference>
<accession>A0ABW0ZTG1</accession>
<protein>
    <recommendedName>
        <fullName evidence="3">DUF222 domain-containing protein</fullName>
    </recommendedName>
</protein>
<name>A0ABW0ZTG1_9ACTN</name>
<gene>
    <name evidence="1" type="ORF">ACFPZN_13325</name>
</gene>
<keyword evidence="2" id="KW-1185">Reference proteome</keyword>
<dbReference type="RefSeq" id="WP_378282220.1">
    <property type="nucleotide sequence ID" value="NZ_JBHSON010000015.1"/>
</dbReference>
<sequence length="114" mass="11571">MREDRLAAEYVAVVDDVRKVAQALAEGRWRDGVRAALDLAASAEYLAEAASAAGGAGASPTMLRGHVIQQVNVGGGDRGVLEALDPGLAGVDPGRGYEGLGLPPQVVAGLPPMP</sequence>